<evidence type="ECO:0000313" key="2">
    <source>
        <dbReference type="Proteomes" id="UP000764110"/>
    </source>
</evidence>
<evidence type="ECO:0000313" key="1">
    <source>
        <dbReference type="EMBL" id="KAH0601384.1"/>
    </source>
</evidence>
<dbReference type="Proteomes" id="UP000764110">
    <property type="component" value="Unassembled WGS sequence"/>
</dbReference>
<keyword evidence="2" id="KW-1185">Reference proteome</keyword>
<protein>
    <submittedName>
        <fullName evidence="1">Uncharacterized protein</fullName>
    </submittedName>
</protein>
<reference evidence="1 2" key="1">
    <citation type="submission" date="2020-07" db="EMBL/GenBank/DDBJ databases">
        <title>Metarhizium humberi genome.</title>
        <authorList>
            <person name="Lysoe E."/>
        </authorList>
    </citation>
    <scope>NUCLEOTIDE SEQUENCE [LARGE SCALE GENOMIC DNA]</scope>
    <source>
        <strain evidence="1 2">ESALQ1638</strain>
    </source>
</reference>
<comment type="caution">
    <text evidence="1">The sequence shown here is derived from an EMBL/GenBank/DDBJ whole genome shotgun (WGS) entry which is preliminary data.</text>
</comment>
<organism evidence="1 2">
    <name type="scientific">Metarhizium humberi</name>
    <dbReference type="NCBI Taxonomy" id="2596975"/>
    <lineage>
        <taxon>Eukaryota</taxon>
        <taxon>Fungi</taxon>
        <taxon>Dikarya</taxon>
        <taxon>Ascomycota</taxon>
        <taxon>Pezizomycotina</taxon>
        <taxon>Sordariomycetes</taxon>
        <taxon>Hypocreomycetidae</taxon>
        <taxon>Hypocreales</taxon>
        <taxon>Clavicipitaceae</taxon>
        <taxon>Metarhizium</taxon>
    </lineage>
</organism>
<name>A0A9P8SCI9_9HYPO</name>
<dbReference type="AlphaFoldDB" id="A0A9P8SCI9"/>
<dbReference type="EMBL" id="JACEFI010000001">
    <property type="protein sequence ID" value="KAH0601384.1"/>
    <property type="molecule type" value="Genomic_DNA"/>
</dbReference>
<sequence length="438" mass="50020">MLNPVMRRLLLGIALALVLLSYFFFKERLGEFGITAADRAVQDAVKPDRGMLSDIKKWQRESQIRRIVGLVFYGEPIHDLLFFSPGIDQIKISEKQNSRSHWNPALIMCTNKQRNLVKNGGILDEVIWLQRTQNQADLAFLDKLIHSEAGYSRVDVQHSDGNYASAYDGIEDDVLYVKVDTDIVYIEDSTILSMVHLRATRPDYFAVGANIINQPLSSWLHWGLGVVRPYLPETEVFYPKDDEKQGQQSISWRASLLPKWNAPNAFNMSEWSPPEGRMHRWLPVPHGVDHILDGTPITTTTYDAYTSPGWWNWIVGAQQHYSFLEHLETDQLWRYRFHAWDYRDLRMGIQLIAMTGKDINNVKPIAADDEDFFSVKMPRKLGRSVVAAGGGVAAHYSFGAQKDGMAKTDILDRYRSYAQEKICKGPILWSSEADDPAK</sequence>
<proteinExistence type="predicted"/>
<gene>
    <name evidence="1" type="ORF">MHUMG1_00258</name>
</gene>
<accession>A0A9P8SCI9</accession>